<dbReference type="AlphaFoldDB" id="A0A0F9JL93"/>
<feature type="transmembrane region" description="Helical" evidence="2">
    <location>
        <begin position="37"/>
        <end position="57"/>
    </location>
</feature>
<proteinExistence type="predicted"/>
<comment type="caution">
    <text evidence="3">The sequence shown here is derived from an EMBL/GenBank/DDBJ whole genome shotgun (WGS) entry which is preliminary data.</text>
</comment>
<evidence type="ECO:0000313" key="3">
    <source>
        <dbReference type="EMBL" id="KKL99722.1"/>
    </source>
</evidence>
<keyword evidence="2" id="KW-0812">Transmembrane</keyword>
<name>A0A0F9JL93_9ZZZZ</name>
<accession>A0A0F9JL93</accession>
<sequence>MEKDSDWKASESSAVDTKQKDGIGVHNQTTNSSKPRVPLVTIIVIAVLLIIVSFFLLL</sequence>
<evidence type="ECO:0000256" key="2">
    <source>
        <dbReference type="SAM" id="Phobius"/>
    </source>
</evidence>
<feature type="region of interest" description="Disordered" evidence="1">
    <location>
        <begin position="1"/>
        <end position="33"/>
    </location>
</feature>
<organism evidence="3">
    <name type="scientific">marine sediment metagenome</name>
    <dbReference type="NCBI Taxonomy" id="412755"/>
    <lineage>
        <taxon>unclassified sequences</taxon>
        <taxon>metagenomes</taxon>
        <taxon>ecological metagenomes</taxon>
    </lineage>
</organism>
<dbReference type="EMBL" id="LAZR01017607">
    <property type="protein sequence ID" value="KKL99722.1"/>
    <property type="molecule type" value="Genomic_DNA"/>
</dbReference>
<reference evidence="3" key="1">
    <citation type="journal article" date="2015" name="Nature">
        <title>Complex archaea that bridge the gap between prokaryotes and eukaryotes.</title>
        <authorList>
            <person name="Spang A."/>
            <person name="Saw J.H."/>
            <person name="Jorgensen S.L."/>
            <person name="Zaremba-Niedzwiedzka K."/>
            <person name="Martijn J."/>
            <person name="Lind A.E."/>
            <person name="van Eijk R."/>
            <person name="Schleper C."/>
            <person name="Guy L."/>
            <person name="Ettema T.J."/>
        </authorList>
    </citation>
    <scope>NUCLEOTIDE SEQUENCE</scope>
</reference>
<protein>
    <submittedName>
        <fullName evidence="3">Uncharacterized protein</fullName>
    </submittedName>
</protein>
<keyword evidence="2" id="KW-1133">Transmembrane helix</keyword>
<evidence type="ECO:0000256" key="1">
    <source>
        <dbReference type="SAM" id="MobiDB-lite"/>
    </source>
</evidence>
<keyword evidence="2" id="KW-0472">Membrane</keyword>
<gene>
    <name evidence="3" type="ORF">LCGC14_1811580</name>
</gene>